<protein>
    <submittedName>
        <fullName evidence="1">DNA-binding MarR family transcriptional regulator</fullName>
    </submittedName>
</protein>
<dbReference type="RefSeq" id="WP_184917236.1">
    <property type="nucleotide sequence ID" value="NZ_JACHJR010000001.1"/>
</dbReference>
<dbReference type="GO" id="GO:0003677">
    <property type="term" value="F:DNA binding"/>
    <property type="evidence" value="ECO:0007669"/>
    <property type="project" value="UniProtKB-KW"/>
</dbReference>
<dbReference type="EMBL" id="JACHJR010000001">
    <property type="protein sequence ID" value="MBB4948162.1"/>
    <property type="molecule type" value="Genomic_DNA"/>
</dbReference>
<dbReference type="InterPro" id="IPR036390">
    <property type="entry name" value="WH_DNA-bd_sf"/>
</dbReference>
<dbReference type="AlphaFoldDB" id="A0A7W7WHV4"/>
<organism evidence="1 2">
    <name type="scientific">Kitasatospora gansuensis</name>
    <dbReference type="NCBI Taxonomy" id="258050"/>
    <lineage>
        <taxon>Bacteria</taxon>
        <taxon>Bacillati</taxon>
        <taxon>Actinomycetota</taxon>
        <taxon>Actinomycetes</taxon>
        <taxon>Kitasatosporales</taxon>
        <taxon>Streptomycetaceae</taxon>
        <taxon>Kitasatospora</taxon>
    </lineage>
</organism>
<keyword evidence="1" id="KW-0238">DNA-binding</keyword>
<keyword evidence="2" id="KW-1185">Reference proteome</keyword>
<sequence>MKPIGYWLNRTDQALTRRMDTLLAGYGLTRIGWQVLNVVADGPQVADTDVLALLAANADPATLTDAIGTALADGWLTRPDLDRLALTADGRTRLAAVAERVAVFRELSTAGISPEEYRTAVDVLERMTRNLT</sequence>
<reference evidence="1 2" key="1">
    <citation type="submission" date="2020-08" db="EMBL/GenBank/DDBJ databases">
        <title>Sequencing the genomes of 1000 actinobacteria strains.</title>
        <authorList>
            <person name="Klenk H.-P."/>
        </authorList>
    </citation>
    <scope>NUCLEOTIDE SEQUENCE [LARGE SCALE GENOMIC DNA]</scope>
    <source>
        <strain evidence="1 2">DSM 44786</strain>
    </source>
</reference>
<dbReference type="Gene3D" id="1.10.10.10">
    <property type="entry name" value="Winged helix-like DNA-binding domain superfamily/Winged helix DNA-binding domain"/>
    <property type="match status" value="1"/>
</dbReference>
<dbReference type="Proteomes" id="UP000573327">
    <property type="component" value="Unassembled WGS sequence"/>
</dbReference>
<comment type="caution">
    <text evidence="1">The sequence shown here is derived from an EMBL/GenBank/DDBJ whole genome shotgun (WGS) entry which is preliminary data.</text>
</comment>
<evidence type="ECO:0000313" key="1">
    <source>
        <dbReference type="EMBL" id="MBB4948162.1"/>
    </source>
</evidence>
<dbReference type="SUPFAM" id="SSF46785">
    <property type="entry name" value="Winged helix' DNA-binding domain"/>
    <property type="match status" value="1"/>
</dbReference>
<proteinExistence type="predicted"/>
<name>A0A7W7WHV4_9ACTN</name>
<evidence type="ECO:0000313" key="2">
    <source>
        <dbReference type="Proteomes" id="UP000573327"/>
    </source>
</evidence>
<gene>
    <name evidence="1" type="ORF">F4556_003697</name>
</gene>
<accession>A0A7W7WHV4</accession>
<dbReference type="InterPro" id="IPR036388">
    <property type="entry name" value="WH-like_DNA-bd_sf"/>
</dbReference>